<dbReference type="RefSeq" id="XP_007393025.1">
    <property type="nucleotide sequence ID" value="XM_007392963.1"/>
</dbReference>
<keyword evidence="1" id="KW-0812">Transmembrane</keyword>
<sequence length="290" mass="32361">MPRELPHASTSFASHSTTHSVPSSALVVYEFLITISDEIDILWKRPVTVSAVLFGSVRWCMLITATLQLAPTTPNTAVFSALRVFAIWDRSRIWSLVVFALSMAPFIVNLVFTTMSRFMIVADPAFVAYITRSSLVLADTIVLVLTWIKTFGNWRRARSVNAQVSLATCLLRDGTIYFIALLAVNIAQILTYNSAIVTPAAEFVEILPQILIHRFMINLRTVDREVLNCSTHITNWQQEQSTIQFRRPTNRLGNIGETLQSGWDDDEPVDEEISLAELDGAGRGENSAEA</sequence>
<dbReference type="GeneID" id="18912519"/>
<feature type="transmembrane region" description="Helical" evidence="1">
    <location>
        <begin position="126"/>
        <end position="148"/>
    </location>
</feature>
<accession>K5WF20</accession>
<proteinExistence type="predicted"/>
<dbReference type="HOGENOM" id="CLU_053360_2_0_1"/>
<reference evidence="3 4" key="1">
    <citation type="journal article" date="2012" name="BMC Genomics">
        <title>Comparative genomics of the white-rot fungi, Phanerochaete carnosa and P. chrysosporium, to elucidate the genetic basis of the distinct wood types they colonize.</title>
        <authorList>
            <person name="Suzuki H."/>
            <person name="MacDonald J."/>
            <person name="Syed K."/>
            <person name="Salamov A."/>
            <person name="Hori C."/>
            <person name="Aerts A."/>
            <person name="Henrissat B."/>
            <person name="Wiebenga A."/>
            <person name="vanKuyk P.A."/>
            <person name="Barry K."/>
            <person name="Lindquist E."/>
            <person name="LaButti K."/>
            <person name="Lapidus A."/>
            <person name="Lucas S."/>
            <person name="Coutinho P."/>
            <person name="Gong Y."/>
            <person name="Samejima M."/>
            <person name="Mahadevan R."/>
            <person name="Abou-Zaid M."/>
            <person name="de Vries R.P."/>
            <person name="Igarashi K."/>
            <person name="Yadav J.S."/>
            <person name="Grigoriev I.V."/>
            <person name="Master E.R."/>
        </authorList>
    </citation>
    <scope>NUCLEOTIDE SEQUENCE [LARGE SCALE GENOMIC DNA]</scope>
    <source>
        <strain evidence="3 4">HHB-10118-sp</strain>
    </source>
</reference>
<evidence type="ECO:0000313" key="4">
    <source>
        <dbReference type="Proteomes" id="UP000008370"/>
    </source>
</evidence>
<keyword evidence="4" id="KW-1185">Reference proteome</keyword>
<protein>
    <recommendedName>
        <fullName evidence="2">DUF6533 domain-containing protein</fullName>
    </recommendedName>
</protein>
<organism evidence="3 4">
    <name type="scientific">Phanerochaete carnosa (strain HHB-10118-sp)</name>
    <name type="common">White-rot fungus</name>
    <name type="synonym">Peniophora carnosa</name>
    <dbReference type="NCBI Taxonomy" id="650164"/>
    <lineage>
        <taxon>Eukaryota</taxon>
        <taxon>Fungi</taxon>
        <taxon>Dikarya</taxon>
        <taxon>Basidiomycota</taxon>
        <taxon>Agaricomycotina</taxon>
        <taxon>Agaricomycetes</taxon>
        <taxon>Polyporales</taxon>
        <taxon>Phanerochaetaceae</taxon>
        <taxon>Phanerochaete</taxon>
    </lineage>
</organism>
<dbReference type="InParanoid" id="K5WF20"/>
<dbReference type="Proteomes" id="UP000008370">
    <property type="component" value="Unassembled WGS sequence"/>
</dbReference>
<dbReference type="AlphaFoldDB" id="K5WF20"/>
<evidence type="ECO:0000313" key="3">
    <source>
        <dbReference type="EMBL" id="EKM57679.1"/>
    </source>
</evidence>
<gene>
    <name evidence="3" type="ORF">PHACADRAFT_206559</name>
</gene>
<name>K5WF20_PHACS</name>
<dbReference type="OrthoDB" id="2744098at2759"/>
<dbReference type="EMBL" id="JH930470">
    <property type="protein sequence ID" value="EKM57679.1"/>
    <property type="molecule type" value="Genomic_DNA"/>
</dbReference>
<dbReference type="KEGG" id="pco:PHACADRAFT_206559"/>
<feature type="transmembrane region" description="Helical" evidence="1">
    <location>
        <begin position="93"/>
        <end position="120"/>
    </location>
</feature>
<feature type="domain" description="DUF6533" evidence="2">
    <location>
        <begin position="24"/>
        <end position="63"/>
    </location>
</feature>
<keyword evidence="1" id="KW-0472">Membrane</keyword>
<keyword evidence="1" id="KW-1133">Transmembrane helix</keyword>
<dbReference type="InterPro" id="IPR045340">
    <property type="entry name" value="DUF6533"/>
</dbReference>
<dbReference type="Pfam" id="PF20151">
    <property type="entry name" value="DUF6533"/>
    <property type="match status" value="1"/>
</dbReference>
<evidence type="ECO:0000256" key="1">
    <source>
        <dbReference type="SAM" id="Phobius"/>
    </source>
</evidence>
<evidence type="ECO:0000259" key="2">
    <source>
        <dbReference type="Pfam" id="PF20151"/>
    </source>
</evidence>